<name>A0A914CP71_9BILA</name>
<dbReference type="Pfam" id="PF26113">
    <property type="entry name" value="GH16_XgeA"/>
    <property type="match status" value="1"/>
</dbReference>
<dbReference type="PANTHER" id="PTHR10963">
    <property type="entry name" value="GLYCOSYL HYDROLASE-RELATED"/>
    <property type="match status" value="1"/>
</dbReference>
<dbReference type="WBParaSite" id="ACRNAN_scaffold1294.g18719.t1">
    <property type="protein sequence ID" value="ACRNAN_scaffold1294.g18719.t1"/>
    <property type="gene ID" value="ACRNAN_scaffold1294.g18719"/>
</dbReference>
<evidence type="ECO:0000313" key="2">
    <source>
        <dbReference type="WBParaSite" id="ACRNAN_scaffold1294.g18719.t1"/>
    </source>
</evidence>
<sequence>MDVGDAYIECDAEESPNCTNSVPIANRTWNDHLTTFVNGTNMFLLCKKGQLPTYKLNVSFEGAGFFDNFNFWTTNVSSEIHGFVEWLNRSTAEQLGLVKFINGQNYLGVDSTNVLNPSAKGRGSVNLQSKITFSDGGLFMIDFEHMPVGYQLHSSFWTADWPDNWPKNGEIDILEYQDGETSAPITLHTNEYCRQDSVASENGMLPVFRGEFGHTDCTSSVKSNAGCTIRARSGTIGSSINNVSGGVYAAEWDKENFIRVWIFHRNEIPEDIQQGTPNPEKWGFPEAFFRIGPNCTADHFTNQKIIMDTTFCIGAQNKTGCEDNVRNNPQLYINAYWLINSVQVYTKS</sequence>
<protein>
    <submittedName>
        <fullName evidence="2">GH16 domain-containing protein</fullName>
    </submittedName>
</protein>
<dbReference type="GO" id="GO:0009251">
    <property type="term" value="P:glucan catabolic process"/>
    <property type="evidence" value="ECO:0007669"/>
    <property type="project" value="TreeGrafter"/>
</dbReference>
<evidence type="ECO:0000313" key="1">
    <source>
        <dbReference type="Proteomes" id="UP000887540"/>
    </source>
</evidence>
<dbReference type="PANTHER" id="PTHR10963:SF24">
    <property type="entry name" value="GLYCOSIDASE C21B10.07-RELATED"/>
    <property type="match status" value="1"/>
</dbReference>
<dbReference type="InterPro" id="IPR013320">
    <property type="entry name" value="ConA-like_dom_sf"/>
</dbReference>
<keyword evidence="1" id="KW-1185">Reference proteome</keyword>
<proteinExistence type="predicted"/>
<dbReference type="Gene3D" id="2.60.120.200">
    <property type="match status" value="1"/>
</dbReference>
<dbReference type="SUPFAM" id="SSF49899">
    <property type="entry name" value="Concanavalin A-like lectins/glucanases"/>
    <property type="match status" value="1"/>
</dbReference>
<dbReference type="InterPro" id="IPR050546">
    <property type="entry name" value="Glycosyl_Hydrlase_16"/>
</dbReference>
<accession>A0A914CP71</accession>
<dbReference type="AlphaFoldDB" id="A0A914CP71"/>
<dbReference type="Proteomes" id="UP000887540">
    <property type="component" value="Unplaced"/>
</dbReference>
<reference evidence="2" key="1">
    <citation type="submission" date="2022-11" db="UniProtKB">
        <authorList>
            <consortium name="WormBaseParasite"/>
        </authorList>
    </citation>
    <scope>IDENTIFICATION</scope>
</reference>
<organism evidence="1 2">
    <name type="scientific">Acrobeloides nanus</name>
    <dbReference type="NCBI Taxonomy" id="290746"/>
    <lineage>
        <taxon>Eukaryota</taxon>
        <taxon>Metazoa</taxon>
        <taxon>Ecdysozoa</taxon>
        <taxon>Nematoda</taxon>
        <taxon>Chromadorea</taxon>
        <taxon>Rhabditida</taxon>
        <taxon>Tylenchina</taxon>
        <taxon>Cephalobomorpha</taxon>
        <taxon>Cephaloboidea</taxon>
        <taxon>Cephalobidae</taxon>
        <taxon>Acrobeloides</taxon>
    </lineage>
</organism>